<feature type="compositionally biased region" description="Low complexity" evidence="1">
    <location>
        <begin position="24"/>
        <end position="42"/>
    </location>
</feature>
<evidence type="ECO:0000259" key="2">
    <source>
        <dbReference type="Pfam" id="PF13358"/>
    </source>
</evidence>
<dbReference type="Proteomes" id="UP000295096">
    <property type="component" value="Unassembled WGS sequence"/>
</dbReference>
<sequence length="80" mass="8865">MPPARSSSSLTACRSTAWSRSATGSLSGRSRSRYSYLPGYSPELNPDEGVNDDLKQAVTRQKPARSKGQLKHAFVRHMRQ</sequence>
<dbReference type="EMBL" id="SMSJ01000164">
    <property type="protein sequence ID" value="TDH58030.1"/>
    <property type="molecule type" value="Genomic_DNA"/>
</dbReference>
<gene>
    <name evidence="3" type="ORF">E2C06_34730</name>
</gene>
<feature type="compositionally biased region" description="Basic residues" evidence="1">
    <location>
        <begin position="62"/>
        <end position="80"/>
    </location>
</feature>
<keyword evidence="4" id="KW-1185">Reference proteome</keyword>
<accession>A0A4R5Q544</accession>
<proteinExistence type="predicted"/>
<dbReference type="AlphaFoldDB" id="A0A4R5Q544"/>
<evidence type="ECO:0000313" key="3">
    <source>
        <dbReference type="EMBL" id="TDH58030.1"/>
    </source>
</evidence>
<feature type="region of interest" description="Disordered" evidence="1">
    <location>
        <begin position="1"/>
        <end position="80"/>
    </location>
</feature>
<feature type="compositionally biased region" description="Polar residues" evidence="1">
    <location>
        <begin position="1"/>
        <end position="23"/>
    </location>
</feature>
<organism evidence="3 4">
    <name type="scientific">Dankookia rubra</name>
    <dbReference type="NCBI Taxonomy" id="1442381"/>
    <lineage>
        <taxon>Bacteria</taxon>
        <taxon>Pseudomonadati</taxon>
        <taxon>Pseudomonadota</taxon>
        <taxon>Alphaproteobacteria</taxon>
        <taxon>Acetobacterales</taxon>
        <taxon>Roseomonadaceae</taxon>
        <taxon>Dankookia</taxon>
    </lineage>
</organism>
<evidence type="ECO:0000313" key="4">
    <source>
        <dbReference type="Proteomes" id="UP000295096"/>
    </source>
</evidence>
<protein>
    <recommendedName>
        <fullName evidence="2">Tc1-like transposase DDE domain-containing protein</fullName>
    </recommendedName>
</protein>
<reference evidence="3 4" key="1">
    <citation type="journal article" date="2016" name="J. Microbiol.">
        <title>Dankookia rubra gen. nov., sp. nov., an alphaproteobacterium isolated from sediment of a shallow stream.</title>
        <authorList>
            <person name="Kim W.H."/>
            <person name="Kim D.H."/>
            <person name="Kang K."/>
            <person name="Ahn T.Y."/>
        </authorList>
    </citation>
    <scope>NUCLEOTIDE SEQUENCE [LARGE SCALE GENOMIC DNA]</scope>
    <source>
        <strain evidence="3 4">JCM30602</strain>
    </source>
</reference>
<evidence type="ECO:0000256" key="1">
    <source>
        <dbReference type="SAM" id="MobiDB-lite"/>
    </source>
</evidence>
<name>A0A4R5Q544_9PROT</name>
<dbReference type="Pfam" id="PF13358">
    <property type="entry name" value="DDE_3"/>
    <property type="match status" value="1"/>
</dbReference>
<feature type="domain" description="Tc1-like transposase DDE" evidence="2">
    <location>
        <begin position="31"/>
        <end position="71"/>
    </location>
</feature>
<dbReference type="InterPro" id="IPR038717">
    <property type="entry name" value="Tc1-like_DDE_dom"/>
</dbReference>
<comment type="caution">
    <text evidence="3">The sequence shown here is derived from an EMBL/GenBank/DDBJ whole genome shotgun (WGS) entry which is preliminary data.</text>
</comment>